<dbReference type="RefSeq" id="XP_022294235.1">
    <property type="nucleotide sequence ID" value="XM_022438527.1"/>
</dbReference>
<dbReference type="RefSeq" id="XP_022294236.1">
    <property type="nucleotide sequence ID" value="XM_022438528.1"/>
</dbReference>
<dbReference type="CDD" id="cd04301">
    <property type="entry name" value="NAT_SF"/>
    <property type="match status" value="1"/>
</dbReference>
<keyword evidence="1" id="KW-0808">Transferase</keyword>
<reference evidence="6 7" key="1">
    <citation type="submission" date="2025-04" db="UniProtKB">
        <authorList>
            <consortium name="RefSeq"/>
        </authorList>
    </citation>
    <scope>IDENTIFICATION</scope>
    <source>
        <tissue evidence="6 7">Whole sample</tissue>
    </source>
</reference>
<dbReference type="RefSeq" id="XP_022294239.1">
    <property type="nucleotide sequence ID" value="XM_022438531.1"/>
</dbReference>
<dbReference type="Gene3D" id="3.40.630.30">
    <property type="match status" value="1"/>
</dbReference>
<accession>A0A8B8ASS5</accession>
<protein>
    <submittedName>
        <fullName evidence="6 7">Uncharacterized protein LOC111104526</fullName>
    </submittedName>
</protein>
<evidence type="ECO:0000256" key="3">
    <source>
        <dbReference type="SAM" id="MobiDB-lite"/>
    </source>
</evidence>
<feature type="region of interest" description="Disordered" evidence="3">
    <location>
        <begin position="1"/>
        <end position="39"/>
    </location>
</feature>
<dbReference type="RefSeq" id="XP_022294240.1">
    <property type="nucleotide sequence ID" value="XM_022438532.1"/>
</dbReference>
<evidence type="ECO:0000313" key="10">
    <source>
        <dbReference type="RefSeq" id="XP_022294240.1"/>
    </source>
</evidence>
<sequence>MAYTSVTTQQPLSFEDLNQPSPPVLTASGPVTVRNASPSSEDTKFLGEVVILGFERKTVHATSRSKLPVMKAYYQKHSSGRPPLFYERYFIAEYDGERAGACCLRYQGDDALFPERNEDLPRSELGCCDLFRLYLMTSGTKVDIPADKAYVDHICVLSKFRGKGIGKILLDMADMDARKRGCKSIFLLVATSNPAQHLYERQGYVFKETTCLCSCCMYCMTGEKEFALMEKVL</sequence>
<dbReference type="InterPro" id="IPR050680">
    <property type="entry name" value="YpeA/RimI_acetyltransf"/>
</dbReference>
<dbReference type="GeneID" id="111104526"/>
<name>A0A8B8ASS5_CRAVI</name>
<dbReference type="PROSITE" id="PS51186">
    <property type="entry name" value="GNAT"/>
    <property type="match status" value="1"/>
</dbReference>
<evidence type="ECO:0000313" key="7">
    <source>
        <dbReference type="RefSeq" id="XP_022294236.1"/>
    </source>
</evidence>
<feature type="domain" description="N-acetyltransferase" evidence="4">
    <location>
        <begin position="31"/>
        <end position="233"/>
    </location>
</feature>
<dbReference type="InterPro" id="IPR000182">
    <property type="entry name" value="GNAT_dom"/>
</dbReference>
<dbReference type="KEGG" id="cvn:111104526"/>
<keyword evidence="2" id="KW-0012">Acyltransferase</keyword>
<dbReference type="RefSeq" id="XP_022294238.1">
    <property type="nucleotide sequence ID" value="XM_022438530.1"/>
</dbReference>
<dbReference type="PANTHER" id="PTHR43420:SF47">
    <property type="entry name" value="N-ACETYLTRANSFERASE DOMAIN-CONTAINING PROTEIN"/>
    <property type="match status" value="1"/>
</dbReference>
<dbReference type="Proteomes" id="UP000694844">
    <property type="component" value="Chromosome 7"/>
</dbReference>
<dbReference type="Pfam" id="PF00583">
    <property type="entry name" value="Acetyltransf_1"/>
    <property type="match status" value="1"/>
</dbReference>
<evidence type="ECO:0000313" key="6">
    <source>
        <dbReference type="RefSeq" id="XP_022294235.1"/>
    </source>
</evidence>
<evidence type="ECO:0000313" key="9">
    <source>
        <dbReference type="RefSeq" id="XP_022294239.1"/>
    </source>
</evidence>
<dbReference type="OrthoDB" id="6283299at2759"/>
<evidence type="ECO:0000313" key="5">
    <source>
        <dbReference type="Proteomes" id="UP000694844"/>
    </source>
</evidence>
<keyword evidence="5" id="KW-1185">Reference proteome</keyword>
<dbReference type="AlphaFoldDB" id="A0A8B8ASS5"/>
<dbReference type="SUPFAM" id="SSF55729">
    <property type="entry name" value="Acyl-CoA N-acyltransferases (Nat)"/>
    <property type="match status" value="1"/>
</dbReference>
<feature type="compositionally biased region" description="Polar residues" evidence="3">
    <location>
        <begin position="1"/>
        <end position="19"/>
    </location>
</feature>
<dbReference type="PANTHER" id="PTHR43420">
    <property type="entry name" value="ACETYLTRANSFERASE"/>
    <property type="match status" value="1"/>
</dbReference>
<dbReference type="InterPro" id="IPR016181">
    <property type="entry name" value="Acyl_CoA_acyltransferase"/>
</dbReference>
<evidence type="ECO:0000256" key="2">
    <source>
        <dbReference type="ARBA" id="ARBA00023315"/>
    </source>
</evidence>
<evidence type="ECO:0000259" key="4">
    <source>
        <dbReference type="PROSITE" id="PS51186"/>
    </source>
</evidence>
<gene>
    <name evidence="6 7 8 9 10" type="primary">LOC111104526</name>
</gene>
<organism evidence="5 6">
    <name type="scientific">Crassostrea virginica</name>
    <name type="common">Eastern oyster</name>
    <dbReference type="NCBI Taxonomy" id="6565"/>
    <lineage>
        <taxon>Eukaryota</taxon>
        <taxon>Metazoa</taxon>
        <taxon>Spiralia</taxon>
        <taxon>Lophotrochozoa</taxon>
        <taxon>Mollusca</taxon>
        <taxon>Bivalvia</taxon>
        <taxon>Autobranchia</taxon>
        <taxon>Pteriomorphia</taxon>
        <taxon>Ostreida</taxon>
        <taxon>Ostreoidea</taxon>
        <taxon>Ostreidae</taxon>
        <taxon>Crassostrea</taxon>
    </lineage>
</organism>
<evidence type="ECO:0000313" key="8">
    <source>
        <dbReference type="RefSeq" id="XP_022294238.1"/>
    </source>
</evidence>
<evidence type="ECO:0000256" key="1">
    <source>
        <dbReference type="ARBA" id="ARBA00022679"/>
    </source>
</evidence>
<dbReference type="GO" id="GO:0016747">
    <property type="term" value="F:acyltransferase activity, transferring groups other than amino-acyl groups"/>
    <property type="evidence" value="ECO:0007669"/>
    <property type="project" value="InterPro"/>
</dbReference>
<proteinExistence type="predicted"/>